<reference evidence="2" key="1">
    <citation type="submission" date="2020-02" db="EMBL/GenBank/DDBJ databases">
        <authorList>
            <person name="Meier V. D."/>
        </authorList>
    </citation>
    <scope>NUCLEOTIDE SEQUENCE</scope>
    <source>
        <strain evidence="2">AVDCRST_MAG61</strain>
    </source>
</reference>
<feature type="compositionally biased region" description="Basic and acidic residues" evidence="1">
    <location>
        <begin position="1"/>
        <end position="28"/>
    </location>
</feature>
<feature type="non-terminal residue" evidence="2">
    <location>
        <position position="1"/>
    </location>
</feature>
<sequence length="268" mass="28197">ATFDLEGSHLLRARDDPGQALLRDRGEGHQLPPGARRGRGPDQVQAGLRARRERGALRRHRQGLRDGRRADGGPGQGRHGPAAAGHHQVGRGGPVRRRGRGRPHLLQQDLLPAGRRARGQAIRAAPRRPEPERTVRRGQGGAPLPGGAGPDPPQGRGAGDAHHAVARRAAGRHLRRPAGQRHRLRRGGGDGPVLHRRPVRGLRARGLHRLLPGGRGGSGAEQGRRGAGRRADRGAPGGRGGRPGGRAAGVGGRGEEAAGGRRPGQDRL</sequence>
<evidence type="ECO:0000313" key="2">
    <source>
        <dbReference type="EMBL" id="CAA9331923.1"/>
    </source>
</evidence>
<protein>
    <submittedName>
        <fullName evidence="2">Ku-like_protein</fullName>
    </submittedName>
</protein>
<feature type="non-terminal residue" evidence="2">
    <location>
        <position position="268"/>
    </location>
</feature>
<feature type="compositionally biased region" description="Gly residues" evidence="1">
    <location>
        <begin position="138"/>
        <end position="149"/>
    </location>
</feature>
<gene>
    <name evidence="2" type="ORF">AVDCRST_MAG61-3171</name>
</gene>
<organism evidence="2">
    <name type="scientific">uncultured Friedmanniella sp</name>
    <dbReference type="NCBI Taxonomy" id="335381"/>
    <lineage>
        <taxon>Bacteria</taxon>
        <taxon>Bacillati</taxon>
        <taxon>Actinomycetota</taxon>
        <taxon>Actinomycetes</taxon>
        <taxon>Propionibacteriales</taxon>
        <taxon>Nocardioidaceae</taxon>
        <taxon>Friedmanniella</taxon>
        <taxon>environmental samples</taxon>
    </lineage>
</organism>
<feature type="region of interest" description="Disordered" evidence="1">
    <location>
        <begin position="1"/>
        <end position="268"/>
    </location>
</feature>
<proteinExistence type="predicted"/>
<feature type="compositionally biased region" description="Basic residues" evidence="1">
    <location>
        <begin position="164"/>
        <end position="186"/>
    </location>
</feature>
<feature type="compositionally biased region" description="Basic residues" evidence="1">
    <location>
        <begin position="49"/>
        <end position="62"/>
    </location>
</feature>
<dbReference type="EMBL" id="CADCTT010000356">
    <property type="protein sequence ID" value="CAA9331923.1"/>
    <property type="molecule type" value="Genomic_DNA"/>
</dbReference>
<feature type="compositionally biased region" description="Basic and acidic residues" evidence="1">
    <location>
        <begin position="253"/>
        <end position="268"/>
    </location>
</feature>
<dbReference type="AlphaFoldDB" id="A0A6J4LHN6"/>
<feature type="compositionally biased region" description="Basic residues" evidence="1">
    <location>
        <begin position="94"/>
        <end position="103"/>
    </location>
</feature>
<feature type="compositionally biased region" description="Basic residues" evidence="1">
    <location>
        <begin position="194"/>
        <end position="208"/>
    </location>
</feature>
<feature type="compositionally biased region" description="Gly residues" evidence="1">
    <location>
        <begin position="235"/>
        <end position="252"/>
    </location>
</feature>
<feature type="compositionally biased region" description="Low complexity" evidence="1">
    <location>
        <begin position="104"/>
        <end position="124"/>
    </location>
</feature>
<name>A0A6J4LHN6_9ACTN</name>
<accession>A0A6J4LHN6</accession>
<evidence type="ECO:0000256" key="1">
    <source>
        <dbReference type="SAM" id="MobiDB-lite"/>
    </source>
</evidence>